<dbReference type="SMART" id="SM00028">
    <property type="entry name" value="TPR"/>
    <property type="match status" value="3"/>
</dbReference>
<dbReference type="Gene3D" id="1.25.40.10">
    <property type="entry name" value="Tetratricopeptide repeat domain"/>
    <property type="match status" value="1"/>
</dbReference>
<dbReference type="InterPro" id="IPR011990">
    <property type="entry name" value="TPR-like_helical_dom_sf"/>
</dbReference>
<keyword evidence="7" id="KW-1185">Reference proteome</keyword>
<dbReference type="PANTHER" id="PTHR11242">
    <property type="entry name" value="ARYL HYDROCARBON RECEPTOR INTERACTING PROTEIN RELATED"/>
    <property type="match status" value="1"/>
</dbReference>
<reference evidence="6" key="1">
    <citation type="submission" date="2022-07" db="EMBL/GenBank/DDBJ databases">
        <authorList>
            <person name="Trinca V."/>
            <person name="Uliana J.V.C."/>
            <person name="Torres T.T."/>
            <person name="Ward R.J."/>
            <person name="Monesi N."/>
        </authorList>
    </citation>
    <scope>NUCLEOTIDE SEQUENCE</scope>
    <source>
        <strain evidence="6">HSMRA1968</strain>
        <tissue evidence="6">Whole embryos</tissue>
    </source>
</reference>
<evidence type="ECO:0000256" key="3">
    <source>
        <dbReference type="ARBA" id="ARBA00022737"/>
    </source>
</evidence>
<keyword evidence="3" id="KW-0677">Repeat</keyword>
<evidence type="ECO:0000256" key="1">
    <source>
        <dbReference type="ARBA" id="ARBA00004496"/>
    </source>
</evidence>
<dbReference type="InterPro" id="IPR046357">
    <property type="entry name" value="PPIase_dom_sf"/>
</dbReference>
<keyword evidence="6" id="KW-0675">Receptor</keyword>
<dbReference type="EMBL" id="WJQU01000003">
    <property type="protein sequence ID" value="KAJ6638237.1"/>
    <property type="molecule type" value="Genomic_DNA"/>
</dbReference>
<dbReference type="InterPro" id="IPR056277">
    <property type="entry name" value="PPIase_AIP"/>
</dbReference>
<dbReference type="Gene3D" id="3.10.50.40">
    <property type="match status" value="1"/>
</dbReference>
<dbReference type="AlphaFoldDB" id="A0A9Q0RZ65"/>
<dbReference type="OrthoDB" id="5829758at2759"/>
<gene>
    <name evidence="6" type="primary">AIP</name>
    <name evidence="6" type="ORF">Bhyg_10970</name>
</gene>
<dbReference type="SUPFAM" id="SSF54534">
    <property type="entry name" value="FKBP-like"/>
    <property type="match status" value="1"/>
</dbReference>
<comment type="caution">
    <text evidence="6">The sequence shown here is derived from an EMBL/GenBank/DDBJ whole genome shotgun (WGS) entry which is preliminary data.</text>
</comment>
<dbReference type="InterPro" id="IPR019734">
    <property type="entry name" value="TPR_rpt"/>
</dbReference>
<dbReference type="PANTHER" id="PTHR11242:SF0">
    <property type="entry name" value="TPR_REGION DOMAIN-CONTAINING PROTEIN"/>
    <property type="match status" value="1"/>
</dbReference>
<keyword evidence="2" id="KW-0963">Cytoplasm</keyword>
<proteinExistence type="predicted"/>
<name>A0A9Q0RZ65_9DIPT</name>
<dbReference type="Pfam" id="PF23322">
    <property type="entry name" value="PPIase_AIP"/>
    <property type="match status" value="1"/>
</dbReference>
<feature type="domain" description="AIP/AIPL N-terminal FKBP-type PPIase" evidence="5">
    <location>
        <begin position="21"/>
        <end position="141"/>
    </location>
</feature>
<dbReference type="GO" id="GO:0005737">
    <property type="term" value="C:cytoplasm"/>
    <property type="evidence" value="ECO:0007669"/>
    <property type="project" value="UniProtKB-SubCell"/>
</dbReference>
<evidence type="ECO:0000256" key="4">
    <source>
        <dbReference type="ARBA" id="ARBA00022803"/>
    </source>
</evidence>
<sequence>MLDSPLIKKETLHPGTKCVEFKPGTKVKFHFVTKKSNGKVLDDSRKDGVPMELVLGKKFKLEVWEVIVQKMSLNEVSRFIVDKSLVPQYPFISKTLRDARKPPEERKHCCGMTIQNEGIGYEDLNELFTSPCDLEFIIELLSVSQADEYEKESWQLNESEKSIAIEQLRLKGNQFYKEKNYTEAEQSYRNALGMVEQLILKEKPHDEEWLELIKVKIPILLNYAQCRLLDKDYYAVIEHCTEVLKHEPKNVKALYRRAKAHAAVWNTDNAKEDYHKCATLDPSLAASINKELKLLAEAVRQKDLEDKIKYQNIF</sequence>
<dbReference type="Proteomes" id="UP001151699">
    <property type="component" value="Chromosome X"/>
</dbReference>
<accession>A0A9Q0RZ65</accession>
<comment type="subcellular location">
    <subcellularLocation>
        <location evidence="1">Cytoplasm</location>
    </subcellularLocation>
</comment>
<evidence type="ECO:0000313" key="7">
    <source>
        <dbReference type="Proteomes" id="UP001151699"/>
    </source>
</evidence>
<dbReference type="SUPFAM" id="SSF48452">
    <property type="entry name" value="TPR-like"/>
    <property type="match status" value="1"/>
</dbReference>
<evidence type="ECO:0000256" key="2">
    <source>
        <dbReference type="ARBA" id="ARBA00022490"/>
    </source>
</evidence>
<protein>
    <submittedName>
        <fullName evidence="6">AH receptor-interacting protein</fullName>
    </submittedName>
</protein>
<evidence type="ECO:0000313" key="6">
    <source>
        <dbReference type="EMBL" id="KAJ6638237.1"/>
    </source>
</evidence>
<dbReference type="GO" id="GO:0003755">
    <property type="term" value="F:peptidyl-prolyl cis-trans isomerase activity"/>
    <property type="evidence" value="ECO:0007669"/>
    <property type="project" value="InterPro"/>
</dbReference>
<dbReference type="FunFam" id="1.25.40.10:FF:000052">
    <property type="entry name" value="Aryl-hydrocarbon-interacting protein-like 1"/>
    <property type="match status" value="1"/>
</dbReference>
<evidence type="ECO:0000259" key="5">
    <source>
        <dbReference type="Pfam" id="PF23322"/>
    </source>
</evidence>
<organism evidence="6 7">
    <name type="scientific">Pseudolycoriella hygida</name>
    <dbReference type="NCBI Taxonomy" id="35572"/>
    <lineage>
        <taxon>Eukaryota</taxon>
        <taxon>Metazoa</taxon>
        <taxon>Ecdysozoa</taxon>
        <taxon>Arthropoda</taxon>
        <taxon>Hexapoda</taxon>
        <taxon>Insecta</taxon>
        <taxon>Pterygota</taxon>
        <taxon>Neoptera</taxon>
        <taxon>Endopterygota</taxon>
        <taxon>Diptera</taxon>
        <taxon>Nematocera</taxon>
        <taxon>Sciaroidea</taxon>
        <taxon>Sciaridae</taxon>
        <taxon>Pseudolycoriella</taxon>
    </lineage>
</organism>
<keyword evidence="4" id="KW-0802">TPR repeat</keyword>
<dbReference type="InterPro" id="IPR039663">
    <property type="entry name" value="AIP/AIPL1/TTC9"/>
</dbReference>